<evidence type="ECO:0000256" key="9">
    <source>
        <dbReference type="SAM" id="MobiDB-lite"/>
    </source>
</evidence>
<evidence type="ECO:0000256" key="7">
    <source>
        <dbReference type="ARBA" id="ARBA00023136"/>
    </source>
</evidence>
<feature type="transmembrane region" description="Helical" evidence="10">
    <location>
        <begin position="91"/>
        <end position="117"/>
    </location>
</feature>
<dbReference type="PANTHER" id="PTHR24223">
    <property type="entry name" value="ATP-BINDING CASSETTE SUB-FAMILY C"/>
    <property type="match status" value="1"/>
</dbReference>
<keyword evidence="8" id="KW-0325">Glycoprotein</keyword>
<dbReference type="Gene3D" id="1.20.1560.10">
    <property type="entry name" value="ABC transporter type 1, transmembrane domain"/>
    <property type="match status" value="2"/>
</dbReference>
<evidence type="ECO:0000256" key="4">
    <source>
        <dbReference type="ARBA" id="ARBA00022741"/>
    </source>
</evidence>
<feature type="domain" description="ABC transmembrane type-1" evidence="12">
    <location>
        <begin position="866"/>
        <end position="1142"/>
    </location>
</feature>
<dbReference type="InterPro" id="IPR003439">
    <property type="entry name" value="ABC_transporter-like_ATP-bd"/>
</dbReference>
<dbReference type="GeneID" id="59348832"/>
<dbReference type="PROSITE" id="PS50929">
    <property type="entry name" value="ABC_TM1F"/>
    <property type="match status" value="2"/>
</dbReference>
<dbReference type="Pfam" id="PF24357">
    <property type="entry name" value="TMD0_ABC"/>
    <property type="match status" value="1"/>
</dbReference>
<evidence type="ECO:0000256" key="5">
    <source>
        <dbReference type="ARBA" id="ARBA00022840"/>
    </source>
</evidence>
<comment type="subcellular location">
    <subcellularLocation>
        <location evidence="1">Membrane</location>
        <topology evidence="1">Multi-pass membrane protein</topology>
    </subcellularLocation>
</comment>
<dbReference type="FunFam" id="3.40.50.300:FF:000838">
    <property type="entry name" value="ABC multidrug transporter (Eurofung)"/>
    <property type="match status" value="1"/>
</dbReference>
<feature type="domain" description="ABC transporter" evidence="11">
    <location>
        <begin position="582"/>
        <end position="809"/>
    </location>
</feature>
<dbReference type="Pfam" id="PF00005">
    <property type="entry name" value="ABC_tran"/>
    <property type="match status" value="2"/>
</dbReference>
<evidence type="ECO:0008006" key="15">
    <source>
        <dbReference type="Google" id="ProtNLM"/>
    </source>
</evidence>
<dbReference type="CDD" id="cd18580">
    <property type="entry name" value="ABC_6TM_ABCC_D2"/>
    <property type="match status" value="1"/>
</dbReference>
<feature type="transmembrane region" description="Helical" evidence="10">
    <location>
        <begin position="1000"/>
        <end position="1020"/>
    </location>
</feature>
<dbReference type="EMBL" id="JACAZF010000008">
    <property type="protein sequence ID" value="KAF7297369.1"/>
    <property type="molecule type" value="Genomic_DNA"/>
</dbReference>
<dbReference type="InterPro" id="IPR017871">
    <property type="entry name" value="ABC_transporter-like_CS"/>
</dbReference>
<feature type="transmembrane region" description="Helical" evidence="10">
    <location>
        <begin position="866"/>
        <end position="885"/>
    </location>
</feature>
<sequence>MACSQDKSFGPASTCRDLDFSLYFEQTILSLSPDVVFIVLCVLRLAYLSTQSRKVASSAWSYTLLALKCVATCFVLGTTIAFLVLARHKQILSASLSLAAPIVQILSVAILLLVVVVEHFKAITPSTLIIVYTFVKGLFSAAIMRSALRIADPHTTIVLLALVTASYFTVCLAEILGKGRAVVGKDVTQVSATSFVSRTMFHWLLPLLWTGREKKLTIADCGSIPSEMGAYESTEPLREVLLSTPRTGKYYLVRASFKALPLLFLSPIPPRILLILATFAQPLLITRMITYISDNSQSSERGWALVGGFIATYALIFLMTSIYWEKVFDSTVRYRGALVGNIYSKTLRLSSASSREVGGGVASTYMSVDVERVSLGLETMHEMWAAAVQIVLAVALLWSEATWPAILPLVITVMLVTTAGRFSKGVGAAQKQWLGSTDKRVKFLTSVFQNFLPMKLSHYEDAVSQRAEYLRAQEMKGASKFYANISFTGALTSTSWAACTLVVLGPYAALAAHGHSALDPSRLFTIVSIVNIMSPPLTLLGSGLPQMLAAWTSFQRIQKYLLLDERDIAPSEAKDPERTSTFTLQDASFSWAADKDTFLGPLTTTLYQEQLNVCVGPVASGKTLFLLSLLHEAHLSGGTLYTPGLHKRVAFSAQDPLIIPGTLRENILFGNDFEQNWYDTVIEACALAPDLERLNGGDGVYLGEKGASLSGGQRQRVSLARAVYSRAPWTFLDDPFSSLDSHTERHIFHALFGQNGLLRQKSVLLVTHNSLHLSSADFVLVFDAGKIQYQGSLDEVIASGYQYTRVNIDNSPTLVPETTVKEKTDPAPPKGHVAQKEPPEKPIAQSSLGWTPYIFYMQMAGWTGSFAVVFFLAATGLTRLGLFIYQQQWSDSGGRHVGAWIGGYAGLVVVYFIAVGGGMWGYTLVISRHLGHRIHATELNGVLGTVPTFMTTTTPGRIVNRFSQDIFMSDLEIPWNVTNVIMPAVVLVGFVVFLCIPTPWLALTIPFIGGLYYLMISFYIRTSKQFQALGAASKSPLYTQFSTTISGIVTIRALCAEAYFQKQNDGILDQSQIPFFYRFAGVRFLRTFLSFISFLIATGLSVLAIGLRHSTNPSTLGLALASVTNMTAQLNNLLLNLTGLENASVALSRIHEIATLPAEPDPFHEKSNKSETKPERGRIEFKNVSLKYGDDLPQVVKDVSFRAEAGQRIGICGRTGSGKSSLLMALFRGVDSSLLEGSVLFDDVDTRSMSLATLRSALSLVSQSPLIWNAPLRHNLDPYEKLTDKDIWLSLERVGLADAVGQLPNKLETVLDDGGSLSGGQRQLLCLARILLRGGKVIALDEASSSLDVDTDRRMRDIIRTDLSSSTIIAVAHRIETIVDYDLVLVMENGSVVERGTPQALLAQRDSRFSELARSQGVVL</sequence>
<accession>A0A8H6W2W4</accession>
<protein>
    <recommendedName>
        <fullName evidence="15">ABC transporter</fullName>
    </recommendedName>
</protein>
<feature type="transmembrane region" description="Helical" evidence="10">
    <location>
        <begin position="157"/>
        <end position="176"/>
    </location>
</feature>
<dbReference type="PANTHER" id="PTHR24223:SF399">
    <property type="entry name" value="ABC TRANSPORTER ATNG"/>
    <property type="match status" value="1"/>
</dbReference>
<evidence type="ECO:0000256" key="8">
    <source>
        <dbReference type="ARBA" id="ARBA00023180"/>
    </source>
</evidence>
<dbReference type="PROSITE" id="PS00211">
    <property type="entry name" value="ABC_TRANSPORTER_1"/>
    <property type="match status" value="2"/>
</dbReference>
<dbReference type="InterPro" id="IPR011527">
    <property type="entry name" value="ABC1_TM_dom"/>
</dbReference>
<feature type="region of interest" description="Disordered" evidence="9">
    <location>
        <begin position="819"/>
        <end position="841"/>
    </location>
</feature>
<dbReference type="PROSITE" id="PS50893">
    <property type="entry name" value="ABC_TRANSPORTER_2"/>
    <property type="match status" value="2"/>
</dbReference>
<feature type="domain" description="ABC transporter" evidence="11">
    <location>
        <begin position="1179"/>
        <end position="1414"/>
    </location>
</feature>
<keyword evidence="14" id="KW-1185">Reference proteome</keyword>
<dbReference type="Gene3D" id="3.40.50.300">
    <property type="entry name" value="P-loop containing nucleotide triphosphate hydrolases"/>
    <property type="match status" value="2"/>
</dbReference>
<evidence type="ECO:0000256" key="1">
    <source>
        <dbReference type="ARBA" id="ARBA00004141"/>
    </source>
</evidence>
<keyword evidence="5" id="KW-0067">ATP-binding</keyword>
<feature type="transmembrane region" description="Helical" evidence="10">
    <location>
        <begin position="897"/>
        <end position="925"/>
    </location>
</feature>
<dbReference type="InterPro" id="IPR056227">
    <property type="entry name" value="TMD0_ABC"/>
</dbReference>
<dbReference type="CDD" id="cd18579">
    <property type="entry name" value="ABC_6TM_ABCC_D1"/>
    <property type="match status" value="1"/>
</dbReference>
<keyword evidence="7 10" id="KW-0472">Membrane</keyword>
<dbReference type="InterPro" id="IPR036640">
    <property type="entry name" value="ABC1_TM_sf"/>
</dbReference>
<dbReference type="InterPro" id="IPR044746">
    <property type="entry name" value="ABCC_6TM_D1"/>
</dbReference>
<keyword evidence="6 10" id="KW-1133">Transmembrane helix</keyword>
<evidence type="ECO:0000259" key="12">
    <source>
        <dbReference type="PROSITE" id="PS50929"/>
    </source>
</evidence>
<feature type="transmembrane region" description="Helical" evidence="10">
    <location>
        <begin position="129"/>
        <end position="151"/>
    </location>
</feature>
<feature type="transmembrane region" description="Helical" evidence="10">
    <location>
        <begin position="973"/>
        <end position="994"/>
    </location>
</feature>
<evidence type="ECO:0000256" key="6">
    <source>
        <dbReference type="ARBA" id="ARBA00022989"/>
    </source>
</evidence>
<dbReference type="SUPFAM" id="SSF90123">
    <property type="entry name" value="ABC transporter transmembrane region"/>
    <property type="match status" value="2"/>
</dbReference>
<evidence type="ECO:0000256" key="2">
    <source>
        <dbReference type="ARBA" id="ARBA00022448"/>
    </source>
</evidence>
<dbReference type="GO" id="GO:0005524">
    <property type="term" value="F:ATP binding"/>
    <property type="evidence" value="ECO:0007669"/>
    <property type="project" value="UniProtKB-KW"/>
</dbReference>
<reference evidence="13" key="1">
    <citation type="submission" date="2020-05" db="EMBL/GenBank/DDBJ databases">
        <title>Mycena genomes resolve the evolution of fungal bioluminescence.</title>
        <authorList>
            <person name="Tsai I.J."/>
        </authorList>
    </citation>
    <scope>NUCLEOTIDE SEQUENCE</scope>
    <source>
        <strain evidence="13">171206Taipei</strain>
    </source>
</reference>
<proteinExistence type="predicted"/>
<dbReference type="RefSeq" id="XP_037217728.1">
    <property type="nucleotide sequence ID" value="XM_037366316.1"/>
</dbReference>
<gene>
    <name evidence="13" type="ORF">MIND_00970400</name>
</gene>
<dbReference type="GO" id="GO:0016020">
    <property type="term" value="C:membrane"/>
    <property type="evidence" value="ECO:0007669"/>
    <property type="project" value="UniProtKB-SubCell"/>
</dbReference>
<evidence type="ECO:0000256" key="10">
    <source>
        <dbReference type="SAM" id="Phobius"/>
    </source>
</evidence>
<keyword evidence="3 10" id="KW-0812">Transmembrane</keyword>
<feature type="transmembrane region" description="Helical" evidence="10">
    <location>
        <begin position="59"/>
        <end position="85"/>
    </location>
</feature>
<dbReference type="GO" id="GO:0140359">
    <property type="term" value="F:ABC-type transporter activity"/>
    <property type="evidence" value="ECO:0007669"/>
    <property type="project" value="InterPro"/>
</dbReference>
<evidence type="ECO:0000256" key="3">
    <source>
        <dbReference type="ARBA" id="ARBA00022692"/>
    </source>
</evidence>
<dbReference type="Pfam" id="PF00664">
    <property type="entry name" value="ABC_membrane"/>
    <property type="match status" value="2"/>
</dbReference>
<organism evidence="13 14">
    <name type="scientific">Mycena indigotica</name>
    <dbReference type="NCBI Taxonomy" id="2126181"/>
    <lineage>
        <taxon>Eukaryota</taxon>
        <taxon>Fungi</taxon>
        <taxon>Dikarya</taxon>
        <taxon>Basidiomycota</taxon>
        <taxon>Agaricomycotina</taxon>
        <taxon>Agaricomycetes</taxon>
        <taxon>Agaricomycetidae</taxon>
        <taxon>Agaricales</taxon>
        <taxon>Marasmiineae</taxon>
        <taxon>Mycenaceae</taxon>
        <taxon>Mycena</taxon>
    </lineage>
</organism>
<evidence type="ECO:0000259" key="11">
    <source>
        <dbReference type="PROSITE" id="PS50893"/>
    </source>
</evidence>
<dbReference type="CDD" id="cd03244">
    <property type="entry name" value="ABCC_MRP_domain2"/>
    <property type="match status" value="1"/>
</dbReference>
<dbReference type="InterPro" id="IPR003593">
    <property type="entry name" value="AAA+_ATPase"/>
</dbReference>
<dbReference type="SUPFAM" id="SSF52540">
    <property type="entry name" value="P-loop containing nucleoside triphosphate hydrolases"/>
    <property type="match status" value="2"/>
</dbReference>
<dbReference type="SMART" id="SM00382">
    <property type="entry name" value="AAA"/>
    <property type="match status" value="2"/>
</dbReference>
<keyword evidence="4" id="KW-0547">Nucleotide-binding</keyword>
<feature type="transmembrane region" description="Helical" evidence="10">
    <location>
        <begin position="304"/>
        <end position="324"/>
    </location>
</feature>
<feature type="domain" description="ABC transmembrane type-1" evidence="12">
    <location>
        <begin position="272"/>
        <end position="549"/>
    </location>
</feature>
<dbReference type="OrthoDB" id="6500128at2759"/>
<comment type="caution">
    <text evidence="13">The sequence shown here is derived from an EMBL/GenBank/DDBJ whole genome shotgun (WGS) entry which is preliminary data.</text>
</comment>
<dbReference type="GO" id="GO:0016887">
    <property type="term" value="F:ATP hydrolysis activity"/>
    <property type="evidence" value="ECO:0007669"/>
    <property type="project" value="InterPro"/>
</dbReference>
<dbReference type="InterPro" id="IPR044726">
    <property type="entry name" value="ABCC_6TM_D2"/>
</dbReference>
<evidence type="ECO:0000313" key="14">
    <source>
        <dbReference type="Proteomes" id="UP000636479"/>
    </source>
</evidence>
<feature type="transmembrane region" description="Helical" evidence="10">
    <location>
        <begin position="28"/>
        <end position="47"/>
    </location>
</feature>
<evidence type="ECO:0000313" key="13">
    <source>
        <dbReference type="EMBL" id="KAF7297369.1"/>
    </source>
</evidence>
<dbReference type="Proteomes" id="UP000636479">
    <property type="component" value="Unassembled WGS sequence"/>
</dbReference>
<keyword evidence="2" id="KW-0813">Transport</keyword>
<feature type="transmembrane region" description="Helical" evidence="10">
    <location>
        <begin position="1088"/>
        <end position="1107"/>
    </location>
</feature>
<dbReference type="InterPro" id="IPR050173">
    <property type="entry name" value="ABC_transporter_C-like"/>
</dbReference>
<dbReference type="InterPro" id="IPR027417">
    <property type="entry name" value="P-loop_NTPase"/>
</dbReference>
<name>A0A8H6W2W4_9AGAR</name>